<feature type="region of interest" description="Disordered" evidence="1">
    <location>
        <begin position="1"/>
        <end position="63"/>
    </location>
</feature>
<feature type="region of interest" description="Disordered" evidence="1">
    <location>
        <begin position="183"/>
        <end position="226"/>
    </location>
</feature>
<accession>A0A4Z2ITB7</accession>
<feature type="compositionally biased region" description="Basic and acidic residues" evidence="1">
    <location>
        <begin position="15"/>
        <end position="28"/>
    </location>
</feature>
<keyword evidence="3" id="KW-1185">Reference proteome</keyword>
<dbReference type="OrthoDB" id="10619295at2759"/>
<feature type="compositionally biased region" description="Polar residues" evidence="1">
    <location>
        <begin position="48"/>
        <end position="59"/>
    </location>
</feature>
<protein>
    <submittedName>
        <fullName evidence="2">Uncharacterized protein</fullName>
    </submittedName>
</protein>
<organism evidence="2 3">
    <name type="scientific">Liparis tanakae</name>
    <name type="common">Tanaka's snailfish</name>
    <dbReference type="NCBI Taxonomy" id="230148"/>
    <lineage>
        <taxon>Eukaryota</taxon>
        <taxon>Metazoa</taxon>
        <taxon>Chordata</taxon>
        <taxon>Craniata</taxon>
        <taxon>Vertebrata</taxon>
        <taxon>Euteleostomi</taxon>
        <taxon>Actinopterygii</taxon>
        <taxon>Neopterygii</taxon>
        <taxon>Teleostei</taxon>
        <taxon>Neoteleostei</taxon>
        <taxon>Acanthomorphata</taxon>
        <taxon>Eupercaria</taxon>
        <taxon>Perciformes</taxon>
        <taxon>Cottioidei</taxon>
        <taxon>Cottales</taxon>
        <taxon>Liparidae</taxon>
        <taxon>Liparis</taxon>
    </lineage>
</organism>
<dbReference type="EMBL" id="SRLO01000051">
    <property type="protein sequence ID" value="TNN80754.1"/>
    <property type="molecule type" value="Genomic_DNA"/>
</dbReference>
<feature type="compositionally biased region" description="Polar residues" evidence="1">
    <location>
        <begin position="217"/>
        <end position="226"/>
    </location>
</feature>
<gene>
    <name evidence="2" type="ORF">EYF80_008988</name>
</gene>
<name>A0A4Z2ITB7_9TELE</name>
<proteinExistence type="predicted"/>
<dbReference type="AlphaFoldDB" id="A0A4Z2ITB7"/>
<evidence type="ECO:0000313" key="3">
    <source>
        <dbReference type="Proteomes" id="UP000314294"/>
    </source>
</evidence>
<sequence>MRRGHRDRRHHKRGRTNEARPLRQEAQIRRQGHWEGGQGLECRKQGQAVRTQDQLQTQPGPYKITKVTKTPGKNCRCRGNYEGAPGPGVKDEQGSVTSRGVTKYLIKDEDWALLVDGGLFLIFLLLSRVHRLFTGTRSTSLSPVNNVSLEAIQVGKKDGEEANERRAAMKPLPAAYNGISMNPRAGGSGRADSSAIRAEDPLYPNTPRLGPSIIIASLSQGETPPG</sequence>
<dbReference type="Proteomes" id="UP000314294">
    <property type="component" value="Unassembled WGS sequence"/>
</dbReference>
<evidence type="ECO:0000256" key="1">
    <source>
        <dbReference type="SAM" id="MobiDB-lite"/>
    </source>
</evidence>
<feature type="compositionally biased region" description="Basic residues" evidence="1">
    <location>
        <begin position="1"/>
        <end position="14"/>
    </location>
</feature>
<comment type="caution">
    <text evidence="2">The sequence shown here is derived from an EMBL/GenBank/DDBJ whole genome shotgun (WGS) entry which is preliminary data.</text>
</comment>
<evidence type="ECO:0000313" key="2">
    <source>
        <dbReference type="EMBL" id="TNN80754.1"/>
    </source>
</evidence>
<reference evidence="2 3" key="1">
    <citation type="submission" date="2019-03" db="EMBL/GenBank/DDBJ databases">
        <title>First draft genome of Liparis tanakae, snailfish: a comprehensive survey of snailfish specific genes.</title>
        <authorList>
            <person name="Kim W."/>
            <person name="Song I."/>
            <person name="Jeong J.-H."/>
            <person name="Kim D."/>
            <person name="Kim S."/>
            <person name="Ryu S."/>
            <person name="Song J.Y."/>
            <person name="Lee S.K."/>
        </authorList>
    </citation>
    <scope>NUCLEOTIDE SEQUENCE [LARGE SCALE GENOMIC DNA]</scope>
    <source>
        <tissue evidence="2">Muscle</tissue>
    </source>
</reference>